<dbReference type="InterPro" id="IPR017916">
    <property type="entry name" value="SB_dom"/>
</dbReference>
<dbReference type="InterPro" id="IPR016135">
    <property type="entry name" value="UBQ-conjugating_enzyme/RWD"/>
</dbReference>
<feature type="domain" description="SB" evidence="10">
    <location>
        <begin position="304"/>
        <end position="371"/>
    </location>
</feature>
<name>A0A267FES1_9PLAT</name>
<evidence type="ECO:0000256" key="6">
    <source>
        <dbReference type="ARBA" id="ARBA00023054"/>
    </source>
</evidence>
<dbReference type="PROSITE" id="PS51312">
    <property type="entry name" value="SB"/>
    <property type="match status" value="1"/>
</dbReference>
<keyword evidence="5 7" id="KW-0653">Protein transport</keyword>
<evidence type="ECO:0000256" key="8">
    <source>
        <dbReference type="SAM" id="Coils"/>
    </source>
</evidence>
<dbReference type="InterPro" id="IPR037202">
    <property type="entry name" value="ESCRT_assembly_dom"/>
</dbReference>
<protein>
    <recommendedName>
        <fullName evidence="15">UEV domain-containing protein</fullName>
    </recommendedName>
</protein>
<evidence type="ECO:0000256" key="4">
    <source>
        <dbReference type="ARBA" id="ARBA00022753"/>
    </source>
</evidence>
<comment type="caution">
    <text evidence="13">The sequence shown here is derived from an EMBL/GenBank/DDBJ whole genome shotgun (WGS) entry which is preliminary data.</text>
</comment>
<dbReference type="Pfam" id="PF05743">
    <property type="entry name" value="UEV"/>
    <property type="match status" value="1"/>
</dbReference>
<dbReference type="PROSITE" id="PS51322">
    <property type="entry name" value="UEV"/>
    <property type="match status" value="1"/>
</dbReference>
<dbReference type="PANTHER" id="PTHR23306:SF3">
    <property type="entry name" value="TUMOR SUPPRESSOR PROTEIN 101"/>
    <property type="match status" value="1"/>
</dbReference>
<reference evidence="13 14" key="1">
    <citation type="submission" date="2017-06" db="EMBL/GenBank/DDBJ databases">
        <title>A platform for efficient transgenesis in Macrostomum lignano, a flatworm model organism for stem cell research.</title>
        <authorList>
            <person name="Berezikov E."/>
        </authorList>
    </citation>
    <scope>NUCLEOTIDE SEQUENCE [LARGE SCALE GENOMIC DNA]</scope>
    <source>
        <strain evidence="13">DV1</strain>
        <tissue evidence="13">Whole organism</tissue>
    </source>
</reference>
<sequence length="371" mass="41942">MANFDGFLRTQLSSNYKHPEPARRDLANALHEYRDLRPTTESFTFSNGETRQLLALSGTIPVVHKGSTYNIPVCLYMQYNAPYDAPLVYVRPTASMEIRVSQYVDSNGRIYMPYLSSWTHPQSDLVGLIQMLQIQFGDTPPVVSRMARQAAPVTPMAQQQHQQPVSAAGGGYGWGAGYGWQQPPLPPQQQQQQQPQSTGTRQDYQEEAMRMSVLTAAEDKVRRRYSEKRAQLEAELDVVRRTGQDLREGREKLEKLLRGLETELQSVGDYTTRLRQANSQAEEMLTQMAAQESVGVDEAIDATAPLYRQIVRCYAEEQALEDTIFALGDALRKGCVDIDSYLKTIRELSRRQFLLRATVQMGRQKAGLPDM</sequence>
<organism evidence="13 14">
    <name type="scientific">Macrostomum lignano</name>
    <dbReference type="NCBI Taxonomy" id="282301"/>
    <lineage>
        <taxon>Eukaryota</taxon>
        <taxon>Metazoa</taxon>
        <taxon>Spiralia</taxon>
        <taxon>Lophotrochozoa</taxon>
        <taxon>Platyhelminthes</taxon>
        <taxon>Rhabditophora</taxon>
        <taxon>Macrostomorpha</taxon>
        <taxon>Macrostomida</taxon>
        <taxon>Macrostomidae</taxon>
        <taxon>Macrostomum</taxon>
    </lineage>
</organism>
<dbReference type="Proteomes" id="UP000215902">
    <property type="component" value="Unassembled WGS sequence"/>
</dbReference>
<gene>
    <name evidence="13" type="ORF">BOX15_Mlig010579g1</name>
    <name evidence="12" type="ORF">BOX15_Mlig010579g2</name>
</gene>
<evidence type="ECO:0000256" key="2">
    <source>
        <dbReference type="ARBA" id="ARBA00009594"/>
    </source>
</evidence>
<dbReference type="PANTHER" id="PTHR23306">
    <property type="entry name" value="TUMOR SUSCEPTIBILITY GENE 101 PROTEIN-RELATED"/>
    <property type="match status" value="1"/>
</dbReference>
<keyword evidence="6 8" id="KW-0175">Coiled coil</keyword>
<evidence type="ECO:0000259" key="11">
    <source>
        <dbReference type="PROSITE" id="PS51322"/>
    </source>
</evidence>
<accession>A0A267FES1</accession>
<dbReference type="Gene3D" id="6.10.140.820">
    <property type="match status" value="1"/>
</dbReference>
<keyword evidence="14" id="KW-1185">Reference proteome</keyword>
<evidence type="ECO:0000256" key="5">
    <source>
        <dbReference type="ARBA" id="ARBA00022927"/>
    </source>
</evidence>
<dbReference type="CDD" id="cd11685">
    <property type="entry name" value="UEV_TSG101-like"/>
    <property type="match status" value="1"/>
</dbReference>
<dbReference type="OrthoDB" id="306304at2759"/>
<dbReference type="Pfam" id="PF09454">
    <property type="entry name" value="Vps23_core"/>
    <property type="match status" value="1"/>
</dbReference>
<evidence type="ECO:0000313" key="14">
    <source>
        <dbReference type="Proteomes" id="UP000215902"/>
    </source>
</evidence>
<dbReference type="GO" id="GO:0000813">
    <property type="term" value="C:ESCRT I complex"/>
    <property type="evidence" value="ECO:0007669"/>
    <property type="project" value="TreeGrafter"/>
</dbReference>
<keyword evidence="4" id="KW-0967">Endosome</keyword>
<keyword evidence="3 7" id="KW-0813">Transport</keyword>
<evidence type="ECO:0000256" key="3">
    <source>
        <dbReference type="ARBA" id="ARBA00022448"/>
    </source>
</evidence>
<evidence type="ECO:0008006" key="15">
    <source>
        <dbReference type="Google" id="ProtNLM"/>
    </source>
</evidence>
<feature type="region of interest" description="Disordered" evidence="9">
    <location>
        <begin position="178"/>
        <end position="204"/>
    </location>
</feature>
<dbReference type="STRING" id="282301.A0A267FES1"/>
<dbReference type="Gene3D" id="3.10.110.10">
    <property type="entry name" value="Ubiquitin Conjugating Enzyme"/>
    <property type="match status" value="1"/>
</dbReference>
<dbReference type="SUPFAM" id="SSF54495">
    <property type="entry name" value="UBC-like"/>
    <property type="match status" value="1"/>
</dbReference>
<dbReference type="EMBL" id="NIVC01001163">
    <property type="protein sequence ID" value="PAA71474.1"/>
    <property type="molecule type" value="Genomic_DNA"/>
</dbReference>
<evidence type="ECO:0000259" key="10">
    <source>
        <dbReference type="PROSITE" id="PS51312"/>
    </source>
</evidence>
<evidence type="ECO:0000256" key="1">
    <source>
        <dbReference type="ARBA" id="ARBA00004177"/>
    </source>
</evidence>
<dbReference type="AlphaFoldDB" id="A0A267FES1"/>
<comment type="similarity">
    <text evidence="2">Belongs to the ubiquitin-conjugating enzyme family. UEV subfamily.</text>
</comment>
<dbReference type="GO" id="GO:0043130">
    <property type="term" value="F:ubiquitin binding"/>
    <property type="evidence" value="ECO:0007669"/>
    <property type="project" value="TreeGrafter"/>
</dbReference>
<evidence type="ECO:0000256" key="7">
    <source>
        <dbReference type="PROSITE-ProRule" id="PRU00644"/>
    </source>
</evidence>
<dbReference type="EMBL" id="NIVC01001162">
    <property type="protein sequence ID" value="PAA71482.1"/>
    <property type="molecule type" value="Genomic_DNA"/>
</dbReference>
<proteinExistence type="inferred from homology"/>
<dbReference type="SUPFAM" id="SSF140111">
    <property type="entry name" value="Endosomal sorting complex assembly domain"/>
    <property type="match status" value="1"/>
</dbReference>
<dbReference type="InterPro" id="IPR008883">
    <property type="entry name" value="UEV_N"/>
</dbReference>
<feature type="coiled-coil region" evidence="8">
    <location>
        <begin position="222"/>
        <end position="294"/>
    </location>
</feature>
<dbReference type="GO" id="GO:0015031">
    <property type="term" value="P:protein transport"/>
    <property type="evidence" value="ECO:0007669"/>
    <property type="project" value="UniProtKB-UniRule"/>
</dbReference>
<evidence type="ECO:0000256" key="9">
    <source>
        <dbReference type="SAM" id="MobiDB-lite"/>
    </source>
</evidence>
<dbReference type="InterPro" id="IPR052070">
    <property type="entry name" value="ESCRT-I_UEV_domain"/>
</dbReference>
<evidence type="ECO:0000313" key="12">
    <source>
        <dbReference type="EMBL" id="PAA71474.1"/>
    </source>
</evidence>
<feature type="domain" description="UEV" evidence="11">
    <location>
        <begin position="3"/>
        <end position="146"/>
    </location>
</feature>
<dbReference type="GO" id="GO:0008333">
    <property type="term" value="P:endosome to lysosome transport"/>
    <property type="evidence" value="ECO:0007669"/>
    <property type="project" value="TreeGrafter"/>
</dbReference>
<dbReference type="Gene3D" id="6.10.250.370">
    <property type="match status" value="1"/>
</dbReference>
<evidence type="ECO:0000313" key="13">
    <source>
        <dbReference type="EMBL" id="PAA71482.1"/>
    </source>
</evidence>
<comment type="subcellular location">
    <subcellularLocation>
        <location evidence="1">Endosome</location>
    </subcellularLocation>
</comment>